<dbReference type="GO" id="GO:0016020">
    <property type="term" value="C:membrane"/>
    <property type="evidence" value="ECO:0007669"/>
    <property type="project" value="UniProtKB-SubCell"/>
</dbReference>
<feature type="transmembrane region" description="Helical" evidence="7">
    <location>
        <begin position="296"/>
        <end position="322"/>
    </location>
</feature>
<dbReference type="GO" id="GO:0055085">
    <property type="term" value="P:transmembrane transport"/>
    <property type="evidence" value="ECO:0007669"/>
    <property type="project" value="TreeGrafter"/>
</dbReference>
<feature type="transmembrane region" description="Helical" evidence="7">
    <location>
        <begin position="32"/>
        <end position="50"/>
    </location>
</feature>
<comment type="subcellular location">
    <subcellularLocation>
        <location evidence="1">Membrane</location>
        <topology evidence="1">Multi-pass membrane protein</topology>
    </subcellularLocation>
</comment>
<reference evidence="8 9" key="1">
    <citation type="submission" date="2018-02" db="EMBL/GenBank/DDBJ databases">
        <authorList>
            <person name="Cohen D.B."/>
            <person name="Kent A.D."/>
        </authorList>
    </citation>
    <scope>NUCLEOTIDE SEQUENCE [LARGE SCALE GENOMIC DNA]</scope>
    <source>
        <strain evidence="8">1</strain>
    </source>
</reference>
<organism evidence="8 9">
    <name type="scientific">Micropruina glycogenica</name>
    <dbReference type="NCBI Taxonomy" id="75385"/>
    <lineage>
        <taxon>Bacteria</taxon>
        <taxon>Bacillati</taxon>
        <taxon>Actinomycetota</taxon>
        <taxon>Actinomycetes</taxon>
        <taxon>Propionibacteriales</taxon>
        <taxon>Nocardioidaceae</taxon>
        <taxon>Micropruina</taxon>
    </lineage>
</organism>
<evidence type="ECO:0000256" key="6">
    <source>
        <dbReference type="SAM" id="MobiDB-lite"/>
    </source>
</evidence>
<evidence type="ECO:0000256" key="2">
    <source>
        <dbReference type="ARBA" id="ARBA00009773"/>
    </source>
</evidence>
<dbReference type="Pfam" id="PF01594">
    <property type="entry name" value="AI-2E_transport"/>
    <property type="match status" value="1"/>
</dbReference>
<feature type="transmembrane region" description="Helical" evidence="7">
    <location>
        <begin position="193"/>
        <end position="215"/>
    </location>
</feature>
<feature type="compositionally biased region" description="Acidic residues" evidence="6">
    <location>
        <begin position="385"/>
        <end position="399"/>
    </location>
</feature>
<evidence type="ECO:0000313" key="9">
    <source>
        <dbReference type="Proteomes" id="UP000238164"/>
    </source>
</evidence>
<dbReference type="PANTHER" id="PTHR21716">
    <property type="entry name" value="TRANSMEMBRANE PROTEIN"/>
    <property type="match status" value="1"/>
</dbReference>
<gene>
    <name evidence="8" type="ORF">MPLG2_3311</name>
</gene>
<feature type="transmembrane region" description="Helical" evidence="7">
    <location>
        <begin position="255"/>
        <end position="276"/>
    </location>
</feature>
<feature type="transmembrane region" description="Helical" evidence="7">
    <location>
        <begin position="141"/>
        <end position="162"/>
    </location>
</feature>
<dbReference type="InterPro" id="IPR002549">
    <property type="entry name" value="AI-2E-like"/>
</dbReference>
<dbReference type="PANTHER" id="PTHR21716:SF64">
    <property type="entry name" value="AI-2 TRANSPORT PROTEIN TQSA"/>
    <property type="match status" value="1"/>
</dbReference>
<keyword evidence="9" id="KW-1185">Reference proteome</keyword>
<evidence type="ECO:0000256" key="3">
    <source>
        <dbReference type="ARBA" id="ARBA00022692"/>
    </source>
</evidence>
<feature type="transmembrane region" description="Helical" evidence="7">
    <location>
        <begin position="221"/>
        <end position="243"/>
    </location>
</feature>
<keyword evidence="5 7" id="KW-0472">Membrane</keyword>
<keyword evidence="3 7" id="KW-0812">Transmembrane</keyword>
<keyword evidence="4 7" id="KW-1133">Transmembrane helix</keyword>
<accession>A0A2N9JL91</accession>
<name>A0A2N9JL91_9ACTN</name>
<dbReference type="Proteomes" id="UP000238164">
    <property type="component" value="Chromosome 1"/>
</dbReference>
<feature type="transmembrane region" description="Helical" evidence="7">
    <location>
        <begin position="7"/>
        <end position="26"/>
    </location>
</feature>
<sequence>MVAAEGIRILYAGAALVACLVGIYFIRDVVAPVFLAITLVLTVRPLVLWLNDHKIPKLVSALIGMLVVFLVLLTILFAVTVAMIQFIQAMPAYADRFTELYNAASQQLLAWGVSQETITEWLRTFDYTRLLGYVTGVMSSVQFWATFLGSLFLFVAFVAVDLTDTTEKRSKLAQLRPNLAAALLDFSWRVRKYWIVNTIFGVAVALINMGILTWLQIPLVLTWGILAFVTAYIPNVGFIIGMVPPALMALLARDWQTMVIMVAAYVVINFIASMVIQPKVTGDAVGLNITTTFISLVFWAIIIGPLGPILAVPLTLCCKSVLFDADPRTRWLSVFMGGSLDNLVTGEEVPPVQAPAVVEDDEIEPDPDIEHRLDGKPEAPGAVVETEDEAEVAEDDGRS</sequence>
<dbReference type="AlphaFoldDB" id="A0A2N9JL91"/>
<protein>
    <submittedName>
        <fullName evidence="8">Putative AI-2E family transporter</fullName>
    </submittedName>
</protein>
<feature type="transmembrane region" description="Helical" evidence="7">
    <location>
        <begin position="62"/>
        <end position="87"/>
    </location>
</feature>
<feature type="region of interest" description="Disordered" evidence="6">
    <location>
        <begin position="366"/>
        <end position="399"/>
    </location>
</feature>
<evidence type="ECO:0000256" key="1">
    <source>
        <dbReference type="ARBA" id="ARBA00004141"/>
    </source>
</evidence>
<dbReference type="EMBL" id="LT985188">
    <property type="protein sequence ID" value="SPD88341.1"/>
    <property type="molecule type" value="Genomic_DNA"/>
</dbReference>
<evidence type="ECO:0000256" key="4">
    <source>
        <dbReference type="ARBA" id="ARBA00022989"/>
    </source>
</evidence>
<feature type="compositionally biased region" description="Basic and acidic residues" evidence="6">
    <location>
        <begin position="368"/>
        <end position="377"/>
    </location>
</feature>
<evidence type="ECO:0000256" key="7">
    <source>
        <dbReference type="SAM" id="Phobius"/>
    </source>
</evidence>
<dbReference type="KEGG" id="mgg:MPLG2_3311"/>
<proteinExistence type="inferred from homology"/>
<evidence type="ECO:0000256" key="5">
    <source>
        <dbReference type="ARBA" id="ARBA00023136"/>
    </source>
</evidence>
<evidence type="ECO:0000313" key="8">
    <source>
        <dbReference type="EMBL" id="SPD88341.1"/>
    </source>
</evidence>
<comment type="similarity">
    <text evidence="2">Belongs to the autoinducer-2 exporter (AI-2E) (TC 2.A.86) family.</text>
</comment>